<name>A0ABN0N248_9NEIS</name>
<evidence type="ECO:0000313" key="2">
    <source>
        <dbReference type="Proteomes" id="UP000016426"/>
    </source>
</evidence>
<accession>A0ABN0N248</accession>
<dbReference type="RefSeq" id="WP_021478859.1">
    <property type="nucleotide sequence ID" value="NZ_AVPH01000284.1"/>
</dbReference>
<organism evidence="1 2">
    <name type="scientific">Pseudogulbenkiania ferrooxidans EGD-HP2</name>
    <dbReference type="NCBI Taxonomy" id="1388764"/>
    <lineage>
        <taxon>Bacteria</taxon>
        <taxon>Pseudomonadati</taxon>
        <taxon>Pseudomonadota</taxon>
        <taxon>Betaproteobacteria</taxon>
        <taxon>Neisseriales</taxon>
        <taxon>Chromobacteriaceae</taxon>
        <taxon>Pseudogulbenkiania</taxon>
    </lineage>
</organism>
<keyword evidence="2" id="KW-1185">Reference proteome</keyword>
<dbReference type="Proteomes" id="UP000016426">
    <property type="component" value="Unassembled WGS sequence"/>
</dbReference>
<dbReference type="EMBL" id="AVPH01000284">
    <property type="protein sequence ID" value="ERE00118.1"/>
    <property type="molecule type" value="Genomic_DNA"/>
</dbReference>
<protein>
    <submittedName>
        <fullName evidence="1">Uncharacterized protein</fullName>
    </submittedName>
</protein>
<sequence length="52" mass="5934">MSNQKQVADFTKEEDIKDFLGIQVLTPAEEISVSGGRLNQVEQQEQQQQQQD</sequence>
<reference evidence="1 2" key="1">
    <citation type="journal article" date="2013" name="Genome Announc.">
        <title>Genome Sequence of the Pigment-Producing Bacterium Pseudogulbenkiania ferrooxidans, Isolated from Loktak Lake.</title>
        <authorList>
            <person name="Puranik S."/>
            <person name="Talkal R."/>
            <person name="Qureshi A."/>
            <person name="Khardenavis A."/>
            <person name="Kapley A."/>
            <person name="Purohit H.J."/>
        </authorList>
    </citation>
    <scope>NUCLEOTIDE SEQUENCE [LARGE SCALE GENOMIC DNA]</scope>
    <source>
        <strain evidence="1 2">EGD-HP2</strain>
    </source>
</reference>
<proteinExistence type="predicted"/>
<gene>
    <name evidence="1" type="ORF">O166_16225</name>
</gene>
<comment type="caution">
    <text evidence="1">The sequence shown here is derived from an EMBL/GenBank/DDBJ whole genome shotgun (WGS) entry which is preliminary data.</text>
</comment>
<evidence type="ECO:0000313" key="1">
    <source>
        <dbReference type="EMBL" id="ERE00118.1"/>
    </source>
</evidence>